<gene>
    <name evidence="1" type="ORF">LEP1GSC037_3705</name>
</gene>
<proteinExistence type="predicted"/>
<evidence type="ECO:0000313" key="1">
    <source>
        <dbReference type="EMBL" id="EMM81461.1"/>
    </source>
</evidence>
<comment type="caution">
    <text evidence="1">The sequence shown here is derived from an EMBL/GenBank/DDBJ whole genome shotgun (WGS) entry which is preliminary data.</text>
</comment>
<evidence type="ECO:0000313" key="2">
    <source>
        <dbReference type="Proteomes" id="UP000012128"/>
    </source>
</evidence>
<accession>M6GRC4</accession>
<dbReference type="AlphaFoldDB" id="M6GRC4"/>
<protein>
    <submittedName>
        <fullName evidence="1">Uncharacterized protein</fullName>
    </submittedName>
</protein>
<dbReference type="Proteomes" id="UP000012128">
    <property type="component" value="Unassembled WGS sequence"/>
</dbReference>
<organism evidence="1 2">
    <name type="scientific">Leptospira interrogans str. 2006001854</name>
    <dbReference type="NCBI Taxonomy" id="1001590"/>
    <lineage>
        <taxon>Bacteria</taxon>
        <taxon>Pseudomonadati</taxon>
        <taxon>Spirochaetota</taxon>
        <taxon>Spirochaetia</taxon>
        <taxon>Leptospirales</taxon>
        <taxon>Leptospiraceae</taxon>
        <taxon>Leptospira</taxon>
    </lineage>
</organism>
<name>M6GRC4_LEPIR</name>
<reference evidence="1 2" key="1">
    <citation type="submission" date="2013-01" db="EMBL/GenBank/DDBJ databases">
        <authorList>
            <person name="Harkins D.M."/>
            <person name="Durkin A.S."/>
            <person name="Brinkac L.M."/>
            <person name="Haft D.H."/>
            <person name="Selengut J.D."/>
            <person name="Sanka R."/>
            <person name="DePew J."/>
            <person name="Purushe J."/>
            <person name="Hospenthal D.R."/>
            <person name="Murray C.K."/>
            <person name="Pimentel G."/>
            <person name="Wasfy M."/>
            <person name="Parker T."/>
            <person name="Miller R.S."/>
            <person name="Vinetz J.M."/>
            <person name="Sutton G.G."/>
            <person name="Nierman W.C."/>
            <person name="Fouts D.E."/>
        </authorList>
    </citation>
    <scope>NUCLEOTIDE SEQUENCE [LARGE SCALE GENOMIC DNA]</scope>
    <source>
        <strain evidence="1 2">2006001854</strain>
    </source>
</reference>
<sequence>MGKTKLIQSDLRKRRRLWNSISDFQLVGSDFFTRLLFLLDASDDAS</sequence>
<dbReference type="EMBL" id="AFLW02000133">
    <property type="protein sequence ID" value="EMM81461.1"/>
    <property type="molecule type" value="Genomic_DNA"/>
</dbReference>